<evidence type="ECO:0000256" key="1">
    <source>
        <dbReference type="SAM" id="SignalP"/>
    </source>
</evidence>
<organism evidence="2 3">
    <name type="scientific">Steinernema carpocapsae</name>
    <name type="common">Entomopathogenic nematode</name>
    <dbReference type="NCBI Taxonomy" id="34508"/>
    <lineage>
        <taxon>Eukaryota</taxon>
        <taxon>Metazoa</taxon>
        <taxon>Ecdysozoa</taxon>
        <taxon>Nematoda</taxon>
        <taxon>Chromadorea</taxon>
        <taxon>Rhabditida</taxon>
        <taxon>Tylenchina</taxon>
        <taxon>Panagrolaimomorpha</taxon>
        <taxon>Strongyloidoidea</taxon>
        <taxon>Steinernematidae</taxon>
        <taxon>Steinernema</taxon>
    </lineage>
</organism>
<dbReference type="AlphaFoldDB" id="A0A4U8USB4"/>
<reference evidence="2 3" key="1">
    <citation type="journal article" date="2015" name="Genome Biol.">
        <title>Comparative genomics of Steinernema reveals deeply conserved gene regulatory networks.</title>
        <authorList>
            <person name="Dillman A.R."/>
            <person name="Macchietto M."/>
            <person name="Porter C.F."/>
            <person name="Rogers A."/>
            <person name="Williams B."/>
            <person name="Antoshechkin I."/>
            <person name="Lee M.M."/>
            <person name="Goodwin Z."/>
            <person name="Lu X."/>
            <person name="Lewis E.E."/>
            <person name="Goodrich-Blair H."/>
            <person name="Stock S.P."/>
            <person name="Adams B.J."/>
            <person name="Sternberg P.W."/>
            <person name="Mortazavi A."/>
        </authorList>
    </citation>
    <scope>NUCLEOTIDE SEQUENCE [LARGE SCALE GENOMIC DNA]</scope>
    <source>
        <strain evidence="2 3">ALL</strain>
    </source>
</reference>
<gene>
    <name evidence="2" type="ORF">L596_002517</name>
</gene>
<dbReference type="EMBL" id="AZBU02000001">
    <property type="protein sequence ID" value="TMS35037.1"/>
    <property type="molecule type" value="Genomic_DNA"/>
</dbReference>
<feature type="signal peptide" evidence="1">
    <location>
        <begin position="1"/>
        <end position="16"/>
    </location>
</feature>
<keyword evidence="3" id="KW-1185">Reference proteome</keyword>
<feature type="chain" id="PRO_5020303686" description="BPTI/Kunitz inhibitor domain-containing protein" evidence="1">
    <location>
        <begin position="17"/>
        <end position="70"/>
    </location>
</feature>
<protein>
    <recommendedName>
        <fullName evidence="4">BPTI/Kunitz inhibitor domain-containing protein</fullName>
    </recommendedName>
</protein>
<dbReference type="Proteomes" id="UP000298663">
    <property type="component" value="Chromosome X"/>
</dbReference>
<accession>A0A4U8USB4</accession>
<evidence type="ECO:0008006" key="4">
    <source>
        <dbReference type="Google" id="ProtNLM"/>
    </source>
</evidence>
<keyword evidence="1" id="KW-0732">Signal</keyword>
<sequence length="70" mass="8085">MLLCLLITVTLLTLNAEFTHDPMMARIQQANQTRVVRQFLPPYINPACVHTFWFNARKWCMNYSQSGAPA</sequence>
<evidence type="ECO:0000313" key="3">
    <source>
        <dbReference type="Proteomes" id="UP000298663"/>
    </source>
</evidence>
<evidence type="ECO:0000313" key="2">
    <source>
        <dbReference type="EMBL" id="TMS35037.1"/>
    </source>
</evidence>
<proteinExistence type="predicted"/>
<name>A0A4U8USB4_STECR</name>
<comment type="caution">
    <text evidence="2">The sequence shown here is derived from an EMBL/GenBank/DDBJ whole genome shotgun (WGS) entry which is preliminary data.</text>
</comment>
<dbReference type="EMBL" id="CM016762">
    <property type="protein sequence ID" value="TMS35037.1"/>
    <property type="molecule type" value="Genomic_DNA"/>
</dbReference>
<reference evidence="2 3" key="2">
    <citation type="journal article" date="2019" name="G3 (Bethesda)">
        <title>Hybrid Assembly of the Genome of the Entomopathogenic Nematode Steinernema carpocapsae Identifies the X-Chromosome.</title>
        <authorList>
            <person name="Serra L."/>
            <person name="Macchietto M."/>
            <person name="Macias-Munoz A."/>
            <person name="McGill C.J."/>
            <person name="Rodriguez I.M."/>
            <person name="Rodriguez B."/>
            <person name="Murad R."/>
            <person name="Mortazavi A."/>
        </authorList>
    </citation>
    <scope>NUCLEOTIDE SEQUENCE [LARGE SCALE GENOMIC DNA]</scope>
    <source>
        <strain evidence="2 3">ALL</strain>
    </source>
</reference>